<dbReference type="InterPro" id="IPR020806">
    <property type="entry name" value="PKS_PP-bd"/>
</dbReference>
<dbReference type="InterPro" id="IPR014031">
    <property type="entry name" value="Ketoacyl_synth_C"/>
</dbReference>
<dbReference type="Gene3D" id="3.40.366.10">
    <property type="entry name" value="Malonyl-Coenzyme A Acyl Carrier Protein, domain 2"/>
    <property type="match status" value="1"/>
</dbReference>
<dbReference type="Gene3D" id="1.10.1200.10">
    <property type="entry name" value="ACP-like"/>
    <property type="match status" value="1"/>
</dbReference>
<dbReference type="InterPro" id="IPR050091">
    <property type="entry name" value="PKS_NRPS_Biosynth_Enz"/>
</dbReference>
<feature type="region of interest" description="Disordered" evidence="6">
    <location>
        <begin position="427"/>
        <end position="455"/>
    </location>
</feature>
<evidence type="ECO:0000259" key="7">
    <source>
        <dbReference type="PROSITE" id="PS50075"/>
    </source>
</evidence>
<dbReference type="InterPro" id="IPR032821">
    <property type="entry name" value="PKS_assoc"/>
</dbReference>
<dbReference type="SMART" id="SM00825">
    <property type="entry name" value="PKS_KS"/>
    <property type="match status" value="1"/>
</dbReference>
<dbReference type="SUPFAM" id="SSF47336">
    <property type="entry name" value="ACP-like"/>
    <property type="match status" value="1"/>
</dbReference>
<dbReference type="InterPro" id="IPR020843">
    <property type="entry name" value="ER"/>
</dbReference>
<dbReference type="InterPro" id="IPR036291">
    <property type="entry name" value="NAD(P)-bd_dom_sf"/>
</dbReference>
<dbReference type="Gene3D" id="3.10.129.110">
    <property type="entry name" value="Polyketide synthase dehydratase"/>
    <property type="match status" value="1"/>
</dbReference>
<dbReference type="InterPro" id="IPR016039">
    <property type="entry name" value="Thiolase-like"/>
</dbReference>
<dbReference type="SUPFAM" id="SSF52151">
    <property type="entry name" value="FabD/lysophospholipase-like"/>
    <property type="match status" value="1"/>
</dbReference>
<evidence type="ECO:0000256" key="2">
    <source>
        <dbReference type="ARBA" id="ARBA00022553"/>
    </source>
</evidence>
<dbReference type="InterPro" id="IPR011032">
    <property type="entry name" value="GroES-like_sf"/>
</dbReference>
<feature type="region of interest" description="Disordered" evidence="6">
    <location>
        <begin position="1390"/>
        <end position="1415"/>
    </location>
</feature>
<keyword evidence="2" id="KW-0597">Phosphoprotein</keyword>
<dbReference type="SMART" id="SM00823">
    <property type="entry name" value="PKS_PP"/>
    <property type="match status" value="1"/>
</dbReference>
<dbReference type="InterPro" id="IPR014043">
    <property type="entry name" value="Acyl_transferase_dom"/>
</dbReference>
<dbReference type="CDD" id="cd05195">
    <property type="entry name" value="enoyl_red"/>
    <property type="match status" value="1"/>
</dbReference>
<dbReference type="InterPro" id="IPR016036">
    <property type="entry name" value="Malonyl_transacylase_ACP-bd"/>
</dbReference>
<comment type="caution">
    <text evidence="10">The sequence shown here is derived from an EMBL/GenBank/DDBJ whole genome shotgun (WGS) entry which is preliminary data.</text>
</comment>
<evidence type="ECO:0000256" key="6">
    <source>
        <dbReference type="SAM" id="MobiDB-lite"/>
    </source>
</evidence>
<dbReference type="InterPro" id="IPR042104">
    <property type="entry name" value="PKS_dehydratase_sf"/>
</dbReference>
<dbReference type="Pfam" id="PF13602">
    <property type="entry name" value="ADH_zinc_N_2"/>
    <property type="match status" value="1"/>
</dbReference>
<dbReference type="SMART" id="SM01294">
    <property type="entry name" value="PKS_PP_betabranch"/>
    <property type="match status" value="1"/>
</dbReference>
<dbReference type="Pfam" id="PF08659">
    <property type="entry name" value="KR"/>
    <property type="match status" value="1"/>
</dbReference>
<dbReference type="Pfam" id="PF08240">
    <property type="entry name" value="ADH_N"/>
    <property type="match status" value="1"/>
</dbReference>
<sequence length="2078" mass="217233">MSLTSSSVQVPVAIVGAACRAPGGVADVEGLWQLLLDKRDAVAGCDPGWRWPERERVVPADLAEPRALRHGAFLEGIEQFDPGFFGIPVKDGSSVDPQHRLLMEASWEALENAGIPPRSLAGSQTGLFIGISNTDYSRRFTLNDVDIYQGISSILSGAPGRISYLLDVNGPSIAVDAACASSLVAVHLACRSLHSGESDLALAGGVTVQLEWAGLIGFARAGALSAEGRCAAFDAAADGFVRGEGCGVVALKRLPDAVREGDPILGVITGTAANHAGRVQGITQPSRAAQQAAITTALRAAGAAPDGIGYVEAHGTGTPVGDPIEFAALSAAYGTDGPPCALGSIKTNIGHPESAAGVLGLIKAMTAARTGVIPANLHFTAWNPAIDATGGRFFVPTDDVGWASTDGPRRAAVSSFGVTGSNAHVIVEQPPAPPRRPGPAPAAGTGPRQGPGPGEVRLFAVSAASPGGLAATSARLADRVEGARPDPGDVAHTLALHRSHLARRACVLAAGGADLLDGLRALAGGAGADDDRVVGGLPELSGMPVWVFSGHGSQWAGMARPLLDRDPAFTGAVDRLEPIVADEAGFSLRAMLASGECGERMDVVQPLVFAVQTGLAAMWRGWGVRPAAVVGHSMGEAAAAVAAGILSPEDGMRITVARSAMLQRVAGGRMVSVALPADEVAAEIERVPGVSVAVVTSPSATVVAGHGEAVAAVMLGWQERGVFCRRISVTVAAHSPQVDPILDDLTREVAWLTGAPPEVPMYSTSQDPRRPVEFDAAYWARNLREPVRFDRACRALLEDGHRLFAELSPHPLLLQAVEESAAALGAPVVTAASLLRDQDARETMCRAAARLHVAGTPVDLRAVNGDGARVALPPTAFDRSRFWDEADGARRGGSGHMWLGERLALHDRDAEDRTRHVWSADLGTGRVAWLAQHTLRGDAVVPGAAYVELMLAAAGELLEAPTGRLRMDGVRFERLLPLADSLPVHVTATVSGQRVQVDVSYQAGGAWERVAAAAVTACEASPGARPPLVLPPSGGEAPDKVYEAFARIGLDTGPAFHSITAVAPGGIRRVRVPRDAVVRAGAPRVHPVLLDGCVLSVAMELATGDDDPSGEGRPWLPTGAESIVLPDDPGVIGWTRCELHRHGDEAASGRADLYADDGRWVGALEGLRFVRVPAPSAAQVLNGRLFEIVWRPAPDAPERAPEPAADTAGWVVIGEPGDGEPTAERLVRVLADRGHRAVLHDLDQAGPYAGAEEDAPSVVWCATGALDGLDRVNHVLALLGAGRKATAPRLWLASVRARPVLDGDPVDPDVCALRGLLRAAAFENLGTAVGWVDADTVADMATEVLAGDDETEVAWREGRRHVARVARAPLAPRPPRDDRTVRITAGEEAYALDPSPDGGLDGLGLTATGQEPPAPGPGEVLVRAEACTVHFRDVMVALNIYPAEEGDRPRLGSDVTGVVAAVGDGVEHVRCGDRVTAIVPEGGTMVSHCLVRAALTIPLPSGTDPAVFAPVALTYANAWHFLHDVGRLGRGETVLVHSAAGGTGLAAVAVARLLGATVLATAGTEAKRRHLRELGVEHVFDSRTLDFAEEVRRATGGRGVDVVLNSLSGPAMRASLALLAPRGRFLEIGKRDLYDGTRVDLSDLRRGNTYAALDMTLTFDRHPEIFRDAAERVFAEVAAGRLPLPPCESRPLADAPAAFKRLASGDHIGRIVLTFPGPGRRLEVRAAPRQVVRPGGAYIVTGGTRGVGLEAARWLAEAGAARIVLGGRGRPGPEESRTLDAVRATGCSVDLVRGDIADPATASRLVAAAGPELRGVLHTAVVLDDAPLTELTPDRVAPVWHPKVTGARNLHEATAGTDLDWFVIFSSLTAMIGNLGQANYAAAGTWVDAFAEWRHRQGLRTLSVDWGAWGETGRATDFASRGFDTISNAEGFAALEELIRHGRVNTGMFPYQPDVMALYHPHGVKAPLLAELHTTADEPKQEFDAAAVHAHPPGPARTELIQEIVLRGLAALLGADHASIPAHAKFTEIGLDSLMAVALTHRLNTALNTSLTSASAWAHATAARLAAHIDRTLAPREA</sequence>
<evidence type="ECO:0000256" key="1">
    <source>
        <dbReference type="ARBA" id="ARBA00022450"/>
    </source>
</evidence>
<dbReference type="Proteomes" id="UP001597063">
    <property type="component" value="Unassembled WGS sequence"/>
</dbReference>
<dbReference type="PROSITE" id="PS00606">
    <property type="entry name" value="KS3_1"/>
    <property type="match status" value="1"/>
</dbReference>
<feature type="compositionally biased region" description="Pro residues" evidence="6">
    <location>
        <begin position="430"/>
        <end position="440"/>
    </location>
</feature>
<dbReference type="SUPFAM" id="SSF51735">
    <property type="entry name" value="NAD(P)-binding Rossmann-fold domains"/>
    <property type="match status" value="3"/>
</dbReference>
<dbReference type="InterPro" id="IPR013154">
    <property type="entry name" value="ADH-like_N"/>
</dbReference>
<dbReference type="SUPFAM" id="SSF55048">
    <property type="entry name" value="Probable ACP-binding domain of malonyl-CoA ACP transacylase"/>
    <property type="match status" value="1"/>
</dbReference>
<dbReference type="InterPro" id="IPR049551">
    <property type="entry name" value="PKS_DH_C"/>
</dbReference>
<reference evidence="11" key="1">
    <citation type="journal article" date="2019" name="Int. J. Syst. Evol. Microbiol.">
        <title>The Global Catalogue of Microorganisms (GCM) 10K type strain sequencing project: providing services to taxonomists for standard genome sequencing and annotation.</title>
        <authorList>
            <consortium name="The Broad Institute Genomics Platform"/>
            <consortium name="The Broad Institute Genome Sequencing Center for Infectious Disease"/>
            <person name="Wu L."/>
            <person name="Ma J."/>
        </authorList>
    </citation>
    <scope>NUCLEOTIDE SEQUENCE [LARGE SCALE GENOMIC DNA]</scope>
    <source>
        <strain evidence="11">JCM 9371</strain>
    </source>
</reference>
<dbReference type="InterPro" id="IPR020841">
    <property type="entry name" value="PKS_Beta-ketoAc_synthase_dom"/>
</dbReference>
<dbReference type="InterPro" id="IPR014030">
    <property type="entry name" value="Ketoacyl_synth_N"/>
</dbReference>
<evidence type="ECO:0000256" key="5">
    <source>
        <dbReference type="PROSITE-ProRule" id="PRU01363"/>
    </source>
</evidence>
<keyword evidence="1" id="KW-0596">Phosphopantetheine</keyword>
<dbReference type="PROSITE" id="PS52004">
    <property type="entry name" value="KS3_2"/>
    <property type="match status" value="1"/>
</dbReference>
<dbReference type="Pfam" id="PF14765">
    <property type="entry name" value="PS-DH"/>
    <property type="match status" value="1"/>
</dbReference>
<dbReference type="EMBL" id="JBHTGP010000003">
    <property type="protein sequence ID" value="MFD0683434.1"/>
    <property type="molecule type" value="Genomic_DNA"/>
</dbReference>
<dbReference type="PROSITE" id="PS00012">
    <property type="entry name" value="PHOSPHOPANTETHEINE"/>
    <property type="match status" value="1"/>
</dbReference>
<dbReference type="PROSITE" id="PS50075">
    <property type="entry name" value="CARRIER"/>
    <property type="match status" value="1"/>
</dbReference>
<dbReference type="InterPro" id="IPR049552">
    <property type="entry name" value="PKS_DH_N"/>
</dbReference>
<organism evidence="10 11">
    <name type="scientific">Actinomadura fibrosa</name>
    <dbReference type="NCBI Taxonomy" id="111802"/>
    <lineage>
        <taxon>Bacteria</taxon>
        <taxon>Bacillati</taxon>
        <taxon>Actinomycetota</taxon>
        <taxon>Actinomycetes</taxon>
        <taxon>Streptosporangiales</taxon>
        <taxon>Thermomonosporaceae</taxon>
        <taxon>Actinomadura</taxon>
    </lineage>
</organism>
<feature type="domain" description="Ketosynthase family 3 (KS3)" evidence="8">
    <location>
        <begin position="9"/>
        <end position="429"/>
    </location>
</feature>
<dbReference type="SMART" id="SM00827">
    <property type="entry name" value="PKS_AT"/>
    <property type="match status" value="1"/>
</dbReference>
<keyword evidence="11" id="KW-1185">Reference proteome</keyword>
<dbReference type="InterPro" id="IPR006162">
    <property type="entry name" value="Ppantetheine_attach_site"/>
</dbReference>
<accession>A0ABW2XDC7</accession>
<dbReference type="InterPro" id="IPR057326">
    <property type="entry name" value="KR_dom"/>
</dbReference>
<dbReference type="Pfam" id="PF02801">
    <property type="entry name" value="Ketoacyl-synt_C"/>
    <property type="match status" value="1"/>
</dbReference>
<evidence type="ECO:0000313" key="11">
    <source>
        <dbReference type="Proteomes" id="UP001597063"/>
    </source>
</evidence>
<dbReference type="Gene3D" id="3.30.70.3290">
    <property type="match status" value="1"/>
</dbReference>
<feature type="domain" description="PKS/mFAS DH" evidence="9">
    <location>
        <begin position="896"/>
        <end position="1178"/>
    </location>
</feature>
<dbReference type="InterPro" id="IPR036736">
    <property type="entry name" value="ACP-like_sf"/>
</dbReference>
<dbReference type="PANTHER" id="PTHR43775">
    <property type="entry name" value="FATTY ACID SYNTHASE"/>
    <property type="match status" value="1"/>
</dbReference>
<gene>
    <name evidence="10" type="ORF">ACFQZM_02900</name>
</gene>
<name>A0ABW2XDC7_9ACTN</name>
<dbReference type="Gene3D" id="3.40.50.720">
    <property type="entry name" value="NAD(P)-binding Rossmann-like Domain"/>
    <property type="match status" value="3"/>
</dbReference>
<dbReference type="SMART" id="SM00826">
    <property type="entry name" value="PKS_DH"/>
    <property type="match status" value="1"/>
</dbReference>
<evidence type="ECO:0000256" key="3">
    <source>
        <dbReference type="ARBA" id="ARBA00022679"/>
    </source>
</evidence>
<dbReference type="Pfam" id="PF00109">
    <property type="entry name" value="ketoacyl-synt"/>
    <property type="match status" value="1"/>
</dbReference>
<evidence type="ECO:0000256" key="4">
    <source>
        <dbReference type="ARBA" id="ARBA00023268"/>
    </source>
</evidence>
<evidence type="ECO:0000259" key="9">
    <source>
        <dbReference type="PROSITE" id="PS52019"/>
    </source>
</evidence>
<proteinExistence type="predicted"/>
<dbReference type="CDD" id="cd00833">
    <property type="entry name" value="PKS"/>
    <property type="match status" value="1"/>
</dbReference>
<dbReference type="RefSeq" id="WP_378322237.1">
    <property type="nucleotide sequence ID" value="NZ_JBHTGP010000003.1"/>
</dbReference>
<evidence type="ECO:0000313" key="10">
    <source>
        <dbReference type="EMBL" id="MFD0683434.1"/>
    </source>
</evidence>
<dbReference type="InterPro" id="IPR016035">
    <property type="entry name" value="Acyl_Trfase/lysoPLipase"/>
</dbReference>
<keyword evidence="4" id="KW-0511">Multifunctional enzyme</keyword>
<dbReference type="InterPro" id="IPR009081">
    <property type="entry name" value="PP-bd_ACP"/>
</dbReference>
<dbReference type="InterPro" id="IPR049900">
    <property type="entry name" value="PKS_mFAS_DH"/>
</dbReference>
<dbReference type="SMART" id="SM00822">
    <property type="entry name" value="PKS_KR"/>
    <property type="match status" value="1"/>
</dbReference>
<protein>
    <submittedName>
        <fullName evidence="10">SDR family NAD(P)-dependent oxidoreductase</fullName>
    </submittedName>
</protein>
<dbReference type="SUPFAM" id="SSF53901">
    <property type="entry name" value="Thiolase-like"/>
    <property type="match status" value="1"/>
</dbReference>
<dbReference type="Pfam" id="PF00698">
    <property type="entry name" value="Acyl_transf_1"/>
    <property type="match status" value="1"/>
</dbReference>
<dbReference type="InterPro" id="IPR013968">
    <property type="entry name" value="PKS_KR"/>
</dbReference>
<dbReference type="Pfam" id="PF16197">
    <property type="entry name" value="KAsynt_C_assoc"/>
    <property type="match status" value="1"/>
</dbReference>
<evidence type="ECO:0000259" key="8">
    <source>
        <dbReference type="PROSITE" id="PS52004"/>
    </source>
</evidence>
<dbReference type="Gene3D" id="3.40.47.10">
    <property type="match status" value="1"/>
</dbReference>
<feature type="active site" description="Proton acceptor; for dehydratase activity" evidence="5">
    <location>
        <position position="933"/>
    </location>
</feature>
<dbReference type="InterPro" id="IPR020807">
    <property type="entry name" value="PKS_DH"/>
</dbReference>
<keyword evidence="3" id="KW-0808">Transferase</keyword>
<dbReference type="PROSITE" id="PS52019">
    <property type="entry name" value="PKS_MFAS_DH"/>
    <property type="match status" value="1"/>
</dbReference>
<dbReference type="SMART" id="SM00829">
    <property type="entry name" value="PKS_ER"/>
    <property type="match status" value="1"/>
</dbReference>
<dbReference type="InterPro" id="IPR001227">
    <property type="entry name" value="Ac_transferase_dom_sf"/>
</dbReference>
<dbReference type="Pfam" id="PF00550">
    <property type="entry name" value="PP-binding"/>
    <property type="match status" value="1"/>
</dbReference>
<feature type="active site" description="Proton donor; for dehydratase activity" evidence="5">
    <location>
        <position position="1091"/>
    </location>
</feature>
<dbReference type="InterPro" id="IPR018201">
    <property type="entry name" value="Ketoacyl_synth_AS"/>
</dbReference>
<feature type="domain" description="Carrier" evidence="7">
    <location>
        <begin position="1996"/>
        <end position="2073"/>
    </location>
</feature>
<dbReference type="Pfam" id="PF21089">
    <property type="entry name" value="PKS_DH_N"/>
    <property type="match status" value="1"/>
</dbReference>
<feature type="region of interest" description="N-terminal hotdog fold" evidence="5">
    <location>
        <begin position="896"/>
        <end position="1022"/>
    </location>
</feature>
<dbReference type="Gene3D" id="3.90.180.10">
    <property type="entry name" value="Medium-chain alcohol dehydrogenases, catalytic domain"/>
    <property type="match status" value="1"/>
</dbReference>
<dbReference type="PANTHER" id="PTHR43775:SF37">
    <property type="entry name" value="SI:DKEY-61P9.11"/>
    <property type="match status" value="1"/>
</dbReference>
<feature type="region of interest" description="C-terminal hotdog fold" evidence="5">
    <location>
        <begin position="1033"/>
        <end position="1178"/>
    </location>
</feature>
<dbReference type="SUPFAM" id="SSF50129">
    <property type="entry name" value="GroES-like"/>
    <property type="match status" value="1"/>
</dbReference>